<evidence type="ECO:0000259" key="1">
    <source>
        <dbReference type="Pfam" id="PF21831"/>
    </source>
</evidence>
<protein>
    <recommendedName>
        <fullName evidence="1">DUF6891 domain-containing protein</fullName>
    </recommendedName>
</protein>
<organism evidence="2 3">
    <name type="scientific">Ornithinibacter aureus</name>
    <dbReference type="NCBI Taxonomy" id="622664"/>
    <lineage>
        <taxon>Bacteria</taxon>
        <taxon>Bacillati</taxon>
        <taxon>Actinomycetota</taxon>
        <taxon>Actinomycetes</taxon>
        <taxon>Micrococcales</taxon>
        <taxon>Intrasporangiaceae</taxon>
        <taxon>Ornithinibacter</taxon>
    </lineage>
</organism>
<dbReference type="Proteomes" id="UP001500390">
    <property type="component" value="Unassembled WGS sequence"/>
</dbReference>
<evidence type="ECO:0000313" key="3">
    <source>
        <dbReference type="Proteomes" id="UP001500390"/>
    </source>
</evidence>
<reference evidence="3" key="1">
    <citation type="journal article" date="2019" name="Int. J. Syst. Evol. Microbiol.">
        <title>The Global Catalogue of Microorganisms (GCM) 10K type strain sequencing project: providing services to taxonomists for standard genome sequencing and annotation.</title>
        <authorList>
            <consortium name="The Broad Institute Genomics Platform"/>
            <consortium name="The Broad Institute Genome Sequencing Center for Infectious Disease"/>
            <person name="Wu L."/>
            <person name="Ma J."/>
        </authorList>
    </citation>
    <scope>NUCLEOTIDE SEQUENCE [LARGE SCALE GENOMIC DNA]</scope>
    <source>
        <strain evidence="3">JCM 17738</strain>
    </source>
</reference>
<name>A0ABP8JZ11_9MICO</name>
<dbReference type="Pfam" id="PF21831">
    <property type="entry name" value="DUF6891"/>
    <property type="match status" value="2"/>
</dbReference>
<feature type="domain" description="DUF6891" evidence="1">
    <location>
        <begin position="22"/>
        <end position="102"/>
    </location>
</feature>
<proteinExistence type="predicted"/>
<dbReference type="InterPro" id="IPR054186">
    <property type="entry name" value="DUF6891"/>
</dbReference>
<sequence length="154" mass="16319">MGSGIVHGCTVGPAAPEVVSPVAHTACRIPDEVAHALAQQAVDEQWAARLAEQAGWTEPGDYTRVQAAFDLLAADGILARMNFTCCPNCGHTEIADERSDEEAGTAVARASSLAVGRLVVRALRDQGLSVDWPEKTSARIAVTGLHWRKPLPPD</sequence>
<gene>
    <name evidence="2" type="ORF">GCM10023153_23050</name>
</gene>
<comment type="caution">
    <text evidence="2">The sequence shown here is derived from an EMBL/GenBank/DDBJ whole genome shotgun (WGS) entry which is preliminary data.</text>
</comment>
<accession>A0ABP8JZ11</accession>
<dbReference type="EMBL" id="BAABFX010000032">
    <property type="protein sequence ID" value="GAA4398316.1"/>
    <property type="molecule type" value="Genomic_DNA"/>
</dbReference>
<evidence type="ECO:0000313" key="2">
    <source>
        <dbReference type="EMBL" id="GAA4398316.1"/>
    </source>
</evidence>
<keyword evidence="3" id="KW-1185">Reference proteome</keyword>
<feature type="domain" description="DUF6891" evidence="1">
    <location>
        <begin position="110"/>
        <end position="149"/>
    </location>
</feature>